<sequence length="39" mass="4869">VFRDFIARSPFILYEMLFFLAVLLFGYVYVWRKGVFEWE</sequence>
<comment type="similarity">
    <text evidence="2">Belongs to the complex I subunit 3 family.</text>
</comment>
<dbReference type="GO" id="GO:0016020">
    <property type="term" value="C:membrane"/>
    <property type="evidence" value="ECO:0007669"/>
    <property type="project" value="UniProtKB-SubCell"/>
</dbReference>
<gene>
    <name evidence="8" type="ORF">S01H1_72049</name>
</gene>
<evidence type="ECO:0000256" key="2">
    <source>
        <dbReference type="ARBA" id="ARBA00008472"/>
    </source>
</evidence>
<accession>X0Y587</accession>
<dbReference type="GO" id="GO:0008137">
    <property type="term" value="F:NADH dehydrogenase (ubiquinone) activity"/>
    <property type="evidence" value="ECO:0007669"/>
    <property type="project" value="InterPro"/>
</dbReference>
<feature type="transmembrane region" description="Helical" evidence="7">
    <location>
        <begin position="12"/>
        <end position="31"/>
    </location>
</feature>
<dbReference type="EMBL" id="BARS01048021">
    <property type="protein sequence ID" value="GAG32001.1"/>
    <property type="molecule type" value="Genomic_DNA"/>
</dbReference>
<evidence type="ECO:0000256" key="4">
    <source>
        <dbReference type="ARBA" id="ARBA00022692"/>
    </source>
</evidence>
<keyword evidence="6 7" id="KW-0472">Membrane</keyword>
<dbReference type="Gene3D" id="1.20.58.1610">
    <property type="entry name" value="NADH:ubiquinone/plastoquinone oxidoreductase, chain 3"/>
    <property type="match status" value="1"/>
</dbReference>
<proteinExistence type="inferred from homology"/>
<comment type="caution">
    <text evidence="8">The sequence shown here is derived from an EMBL/GenBank/DDBJ whole genome shotgun (WGS) entry which is preliminary data.</text>
</comment>
<keyword evidence="5 7" id="KW-1133">Transmembrane helix</keyword>
<dbReference type="InterPro" id="IPR000440">
    <property type="entry name" value="NADH_UbQ/plastoQ_OxRdtase_su3"/>
</dbReference>
<dbReference type="InterPro" id="IPR038430">
    <property type="entry name" value="NDAH_ubi_oxred_su3_sf"/>
</dbReference>
<evidence type="ECO:0000256" key="1">
    <source>
        <dbReference type="ARBA" id="ARBA00004370"/>
    </source>
</evidence>
<keyword evidence="4 7" id="KW-0812">Transmembrane</keyword>
<evidence type="ECO:0000256" key="6">
    <source>
        <dbReference type="ARBA" id="ARBA00023136"/>
    </source>
</evidence>
<comment type="subcellular location">
    <subcellularLocation>
        <location evidence="1">Membrane</location>
    </subcellularLocation>
</comment>
<protein>
    <recommendedName>
        <fullName evidence="9">NADH-quinone oxidoreductase subunit</fullName>
    </recommendedName>
</protein>
<evidence type="ECO:0000256" key="5">
    <source>
        <dbReference type="ARBA" id="ARBA00022989"/>
    </source>
</evidence>
<feature type="non-terminal residue" evidence="8">
    <location>
        <position position="1"/>
    </location>
</feature>
<evidence type="ECO:0000256" key="3">
    <source>
        <dbReference type="ARBA" id="ARBA00022448"/>
    </source>
</evidence>
<organism evidence="8">
    <name type="scientific">marine sediment metagenome</name>
    <dbReference type="NCBI Taxonomy" id="412755"/>
    <lineage>
        <taxon>unclassified sequences</taxon>
        <taxon>metagenomes</taxon>
        <taxon>ecological metagenomes</taxon>
    </lineage>
</organism>
<name>X0Y587_9ZZZZ</name>
<evidence type="ECO:0000313" key="8">
    <source>
        <dbReference type="EMBL" id="GAG32001.1"/>
    </source>
</evidence>
<keyword evidence="3" id="KW-0813">Transport</keyword>
<evidence type="ECO:0000256" key="7">
    <source>
        <dbReference type="SAM" id="Phobius"/>
    </source>
</evidence>
<evidence type="ECO:0008006" key="9">
    <source>
        <dbReference type="Google" id="ProtNLM"/>
    </source>
</evidence>
<reference evidence="8" key="1">
    <citation type="journal article" date="2014" name="Front. Microbiol.">
        <title>High frequency of phylogenetically diverse reductive dehalogenase-homologous genes in deep subseafloor sedimentary metagenomes.</title>
        <authorList>
            <person name="Kawai M."/>
            <person name="Futagami T."/>
            <person name="Toyoda A."/>
            <person name="Takaki Y."/>
            <person name="Nishi S."/>
            <person name="Hori S."/>
            <person name="Arai W."/>
            <person name="Tsubouchi T."/>
            <person name="Morono Y."/>
            <person name="Uchiyama I."/>
            <person name="Ito T."/>
            <person name="Fujiyama A."/>
            <person name="Inagaki F."/>
            <person name="Takami H."/>
        </authorList>
    </citation>
    <scope>NUCLEOTIDE SEQUENCE</scope>
    <source>
        <strain evidence="8">Expedition CK06-06</strain>
    </source>
</reference>
<dbReference type="Pfam" id="PF00507">
    <property type="entry name" value="Oxidored_q4"/>
    <property type="match status" value="1"/>
</dbReference>
<dbReference type="AlphaFoldDB" id="X0Y587"/>